<reference evidence="1" key="1">
    <citation type="submission" date="2021-06" db="EMBL/GenBank/DDBJ databases">
        <authorList>
            <person name="Kallberg Y."/>
            <person name="Tangrot J."/>
            <person name="Rosling A."/>
        </authorList>
    </citation>
    <scope>NUCLEOTIDE SEQUENCE</scope>
    <source>
        <strain evidence="1">MA461A</strain>
    </source>
</reference>
<comment type="caution">
    <text evidence="1">The sequence shown here is derived from an EMBL/GenBank/DDBJ whole genome shotgun (WGS) entry which is preliminary data.</text>
</comment>
<dbReference type="EMBL" id="CAJVQC010124286">
    <property type="protein sequence ID" value="CAG8839642.1"/>
    <property type="molecule type" value="Genomic_DNA"/>
</dbReference>
<accession>A0ACA9SIZ1</accession>
<proteinExistence type="predicted"/>
<sequence length="52" mass="5977">MESLPVNTFEGVSEKQFLDNNILRYSTIQFLSKGSEGTMRRVVNLNRVQNKS</sequence>
<evidence type="ECO:0000313" key="2">
    <source>
        <dbReference type="Proteomes" id="UP000789920"/>
    </source>
</evidence>
<gene>
    <name evidence="1" type="ORF">RPERSI_LOCUS31132</name>
</gene>
<name>A0ACA9SIZ1_9GLOM</name>
<feature type="non-terminal residue" evidence="1">
    <location>
        <position position="52"/>
    </location>
</feature>
<keyword evidence="2" id="KW-1185">Reference proteome</keyword>
<dbReference type="Proteomes" id="UP000789920">
    <property type="component" value="Unassembled WGS sequence"/>
</dbReference>
<protein>
    <submittedName>
        <fullName evidence="1">30056_t:CDS:1</fullName>
    </submittedName>
</protein>
<organism evidence="1 2">
    <name type="scientific">Racocetra persica</name>
    <dbReference type="NCBI Taxonomy" id="160502"/>
    <lineage>
        <taxon>Eukaryota</taxon>
        <taxon>Fungi</taxon>
        <taxon>Fungi incertae sedis</taxon>
        <taxon>Mucoromycota</taxon>
        <taxon>Glomeromycotina</taxon>
        <taxon>Glomeromycetes</taxon>
        <taxon>Diversisporales</taxon>
        <taxon>Gigasporaceae</taxon>
        <taxon>Racocetra</taxon>
    </lineage>
</organism>
<evidence type="ECO:0000313" key="1">
    <source>
        <dbReference type="EMBL" id="CAG8839642.1"/>
    </source>
</evidence>